<name>A0A3P6SMD5_LITSI</name>
<dbReference type="AlphaFoldDB" id="A0A3P6SMD5"/>
<protein>
    <submittedName>
        <fullName evidence="1">Uncharacterized protein</fullName>
    </submittedName>
</protein>
<organism evidence="1 2">
    <name type="scientific">Litomosoides sigmodontis</name>
    <name type="common">Filarial nematode worm</name>
    <dbReference type="NCBI Taxonomy" id="42156"/>
    <lineage>
        <taxon>Eukaryota</taxon>
        <taxon>Metazoa</taxon>
        <taxon>Ecdysozoa</taxon>
        <taxon>Nematoda</taxon>
        <taxon>Chromadorea</taxon>
        <taxon>Rhabditida</taxon>
        <taxon>Spirurina</taxon>
        <taxon>Spiruromorpha</taxon>
        <taxon>Filarioidea</taxon>
        <taxon>Onchocercidae</taxon>
        <taxon>Litomosoides</taxon>
    </lineage>
</organism>
<gene>
    <name evidence="1" type="ORF">NLS_LOCUS509</name>
</gene>
<evidence type="ECO:0000313" key="1">
    <source>
        <dbReference type="EMBL" id="VDK68655.1"/>
    </source>
</evidence>
<dbReference type="STRING" id="42156.A0A3P6SMD5"/>
<keyword evidence="2" id="KW-1185">Reference proteome</keyword>
<reference evidence="1 2" key="1">
    <citation type="submission" date="2018-08" db="EMBL/GenBank/DDBJ databases">
        <authorList>
            <person name="Laetsch R D."/>
            <person name="Stevens L."/>
            <person name="Kumar S."/>
            <person name="Blaxter L. M."/>
        </authorList>
    </citation>
    <scope>NUCLEOTIDE SEQUENCE [LARGE SCALE GENOMIC DNA]</scope>
</reference>
<sequence length="74" mass="8194">MGKPLRIAISLNTLHNNADRAVTRAAAIRINDVCGEFDHAHAYIACRTLAHMPLLAEHNAYRVILQSKCRVKSA</sequence>
<dbReference type="Proteomes" id="UP000277928">
    <property type="component" value="Unassembled WGS sequence"/>
</dbReference>
<proteinExistence type="predicted"/>
<dbReference type="EMBL" id="UYRX01000012">
    <property type="protein sequence ID" value="VDK68655.1"/>
    <property type="molecule type" value="Genomic_DNA"/>
</dbReference>
<accession>A0A3P6SMD5</accession>
<evidence type="ECO:0000313" key="2">
    <source>
        <dbReference type="Proteomes" id="UP000277928"/>
    </source>
</evidence>